<accession>A0A916RPZ1</accession>
<dbReference type="NCBIfam" id="NF038310">
    <property type="entry name" value="lysogeny_AimR"/>
    <property type="match status" value="1"/>
</dbReference>
<protein>
    <submittedName>
        <fullName evidence="1">Uncharacterized protein</fullName>
    </submittedName>
</protein>
<dbReference type="Pfam" id="PF22871">
    <property type="entry name" value="AimR"/>
    <property type="match status" value="1"/>
</dbReference>
<dbReference type="EMBL" id="BMEY01000002">
    <property type="protein sequence ID" value="GGA64459.1"/>
    <property type="molecule type" value="Genomic_DNA"/>
</dbReference>
<dbReference type="Proteomes" id="UP000613512">
    <property type="component" value="Unassembled WGS sequence"/>
</dbReference>
<name>A0A916RPZ1_9BACI</name>
<organism evidence="1 2">
    <name type="scientific">Ornithinibacillus halotolerans</name>
    <dbReference type="NCBI Taxonomy" id="1274357"/>
    <lineage>
        <taxon>Bacteria</taxon>
        <taxon>Bacillati</taxon>
        <taxon>Bacillota</taxon>
        <taxon>Bacilli</taxon>
        <taxon>Bacillales</taxon>
        <taxon>Bacillaceae</taxon>
        <taxon>Ornithinibacillus</taxon>
    </lineage>
</organism>
<sequence length="315" mass="37385">MLLVSQEHSEQEALDLIRKYCLQSTSVDVQKKGLEFLYMNGFYQDLEILIAKNRESLFDANRKWAEVYQIMLDRRKRKYPMWELRRRLGNIQSPDPELTCLIELSIVDTYNSELEFGMIGNFLEKQQQLFDQIEDNFILTSFNLRLYQKLFMYYWKRNELIMARKYAFRALNQTNSPHTKVGLNINLSLTYTFETYYQAMYHLKEALKISKANNMTKMIHSIEQRNMPFIAAHFKRTTGVSSTDISEQAHIEIARGNNEKAITLLEDIYHTSPFRMYYMGLAKQDKNILSESCSMFVERSDYFFSRLPMNAIKNL</sequence>
<keyword evidence="2" id="KW-1185">Reference proteome</keyword>
<dbReference type="AlphaFoldDB" id="A0A916RPZ1"/>
<evidence type="ECO:0000313" key="1">
    <source>
        <dbReference type="EMBL" id="GGA64459.1"/>
    </source>
</evidence>
<gene>
    <name evidence="1" type="ORF">GCM10008025_05410</name>
</gene>
<comment type="caution">
    <text evidence="1">The sequence shown here is derived from an EMBL/GenBank/DDBJ whole genome shotgun (WGS) entry which is preliminary data.</text>
</comment>
<evidence type="ECO:0000313" key="2">
    <source>
        <dbReference type="Proteomes" id="UP000613512"/>
    </source>
</evidence>
<reference evidence="1" key="1">
    <citation type="journal article" date="2014" name="Int. J. Syst. Evol. Microbiol.">
        <title>Complete genome sequence of Corynebacterium casei LMG S-19264T (=DSM 44701T), isolated from a smear-ripened cheese.</title>
        <authorList>
            <consortium name="US DOE Joint Genome Institute (JGI-PGF)"/>
            <person name="Walter F."/>
            <person name="Albersmeier A."/>
            <person name="Kalinowski J."/>
            <person name="Ruckert C."/>
        </authorList>
    </citation>
    <scope>NUCLEOTIDE SEQUENCE</scope>
    <source>
        <strain evidence="1">CGMCC 1.12408</strain>
    </source>
</reference>
<proteinExistence type="predicted"/>
<reference evidence="1" key="2">
    <citation type="submission" date="2020-09" db="EMBL/GenBank/DDBJ databases">
        <authorList>
            <person name="Sun Q."/>
            <person name="Zhou Y."/>
        </authorList>
    </citation>
    <scope>NUCLEOTIDE SEQUENCE</scope>
    <source>
        <strain evidence="1">CGMCC 1.12408</strain>
    </source>
</reference>
<dbReference type="InterPro" id="IPR047705">
    <property type="entry name" value="AimR-like"/>
</dbReference>